<evidence type="ECO:0000256" key="3">
    <source>
        <dbReference type="ARBA" id="ARBA00022845"/>
    </source>
</evidence>
<dbReference type="GO" id="GO:0006417">
    <property type="term" value="P:regulation of translation"/>
    <property type="evidence" value="ECO:0007669"/>
    <property type="project" value="UniProtKB-KW"/>
</dbReference>
<keyword evidence="4" id="KW-0508">mRNA splicing</keyword>
<keyword evidence="5" id="KW-0539">Nucleus</keyword>
<dbReference type="InterPro" id="IPR050781">
    <property type="entry name" value="CWC22_splicing_factor"/>
</dbReference>
<gene>
    <name evidence="8" type="ORF">OLEA9_A020577</name>
</gene>
<sequence length="247" mass="28412">MSSVDFEEAGHKLLKINLEPGQEMELCIMLLECCSQERTYLRYYGLLGQRFCMINKVHQENFEKCFVHQYSMIHRLETNKLRNVAKFFAHLLGTDALPWHVLAYIRLTEEDTTSSSRIFIKILFQELSEHLGIRLLNERLSDPTVQDSFDSIFPKDNPKNTRFAINFFTSIGLGGITENLREYLKNMPRLIMQQQKPVFESDESGSSSSDSDVSGSESKSGSSSSDSSGSESETDSDDRRRKKRRRN</sequence>
<protein>
    <submittedName>
        <fullName evidence="8">Pre-mRNA-splicing factor CWC22 homolog</fullName>
    </submittedName>
</protein>
<keyword evidence="9" id="KW-1185">Reference proteome</keyword>
<dbReference type="GO" id="GO:0000398">
    <property type="term" value="P:mRNA splicing, via spliceosome"/>
    <property type="evidence" value="ECO:0007669"/>
    <property type="project" value="TreeGrafter"/>
</dbReference>
<dbReference type="PANTHER" id="PTHR18034">
    <property type="entry name" value="CELL CYCLE CONTROL PROTEIN CWF22-RELATED"/>
    <property type="match status" value="1"/>
</dbReference>
<dbReference type="EMBL" id="CACTIH010001846">
    <property type="protein sequence ID" value="CAA2965561.1"/>
    <property type="molecule type" value="Genomic_DNA"/>
</dbReference>
<evidence type="ECO:0000256" key="4">
    <source>
        <dbReference type="ARBA" id="ARBA00023187"/>
    </source>
</evidence>
<keyword evidence="2" id="KW-0507">mRNA processing</keyword>
<dbReference type="InterPro" id="IPR003891">
    <property type="entry name" value="Initiation_fac_eIF4g_MI"/>
</dbReference>
<dbReference type="Pfam" id="PF02847">
    <property type="entry name" value="MA3"/>
    <property type="match status" value="1"/>
</dbReference>
<dbReference type="GO" id="GO:0071013">
    <property type="term" value="C:catalytic step 2 spliceosome"/>
    <property type="evidence" value="ECO:0007669"/>
    <property type="project" value="TreeGrafter"/>
</dbReference>
<feature type="domain" description="MI" evidence="7">
    <location>
        <begin position="1"/>
        <end position="107"/>
    </location>
</feature>
<dbReference type="Proteomes" id="UP000594638">
    <property type="component" value="Unassembled WGS sequence"/>
</dbReference>
<evidence type="ECO:0000259" key="7">
    <source>
        <dbReference type="PROSITE" id="PS51366"/>
    </source>
</evidence>
<dbReference type="OrthoDB" id="1924287at2759"/>
<evidence type="ECO:0000256" key="5">
    <source>
        <dbReference type="ARBA" id="ARBA00023242"/>
    </source>
</evidence>
<reference evidence="8 9" key="1">
    <citation type="submission" date="2019-12" db="EMBL/GenBank/DDBJ databases">
        <authorList>
            <person name="Alioto T."/>
            <person name="Alioto T."/>
            <person name="Gomez Garrido J."/>
        </authorList>
    </citation>
    <scope>NUCLEOTIDE SEQUENCE [LARGE SCALE GENOMIC DNA]</scope>
</reference>
<evidence type="ECO:0000256" key="6">
    <source>
        <dbReference type="SAM" id="MobiDB-lite"/>
    </source>
</evidence>
<keyword evidence="3" id="KW-0810">Translation regulation</keyword>
<dbReference type="AlphaFoldDB" id="A0A8S0QFI4"/>
<dbReference type="PROSITE" id="PS51366">
    <property type="entry name" value="MI"/>
    <property type="match status" value="1"/>
</dbReference>
<comment type="subcellular location">
    <subcellularLocation>
        <location evidence="1">Nucleus</location>
    </subcellularLocation>
</comment>
<proteinExistence type="predicted"/>
<feature type="compositionally biased region" description="Low complexity" evidence="6">
    <location>
        <begin position="204"/>
        <end position="231"/>
    </location>
</feature>
<comment type="caution">
    <text evidence="8">The sequence shown here is derived from an EMBL/GenBank/DDBJ whole genome shotgun (WGS) entry which is preliminary data.</text>
</comment>
<evidence type="ECO:0000313" key="9">
    <source>
        <dbReference type="Proteomes" id="UP000594638"/>
    </source>
</evidence>
<dbReference type="PANTHER" id="PTHR18034:SF3">
    <property type="entry name" value="PRE-MRNA-SPLICING FACTOR CWC22 HOMOLOG"/>
    <property type="match status" value="1"/>
</dbReference>
<organism evidence="8 9">
    <name type="scientific">Olea europaea subsp. europaea</name>
    <dbReference type="NCBI Taxonomy" id="158383"/>
    <lineage>
        <taxon>Eukaryota</taxon>
        <taxon>Viridiplantae</taxon>
        <taxon>Streptophyta</taxon>
        <taxon>Embryophyta</taxon>
        <taxon>Tracheophyta</taxon>
        <taxon>Spermatophyta</taxon>
        <taxon>Magnoliopsida</taxon>
        <taxon>eudicotyledons</taxon>
        <taxon>Gunneridae</taxon>
        <taxon>Pentapetalae</taxon>
        <taxon>asterids</taxon>
        <taxon>lamiids</taxon>
        <taxon>Lamiales</taxon>
        <taxon>Oleaceae</taxon>
        <taxon>Oleeae</taxon>
        <taxon>Olea</taxon>
    </lineage>
</organism>
<feature type="region of interest" description="Disordered" evidence="6">
    <location>
        <begin position="197"/>
        <end position="247"/>
    </location>
</feature>
<accession>A0A8S0QFI4</accession>
<dbReference type="Gramene" id="OE9A020577T1">
    <property type="protein sequence ID" value="OE9A020577C1"/>
    <property type="gene ID" value="OE9A020577"/>
</dbReference>
<evidence type="ECO:0000256" key="1">
    <source>
        <dbReference type="ARBA" id="ARBA00004123"/>
    </source>
</evidence>
<evidence type="ECO:0000256" key="2">
    <source>
        <dbReference type="ARBA" id="ARBA00022664"/>
    </source>
</evidence>
<evidence type="ECO:0000313" key="8">
    <source>
        <dbReference type="EMBL" id="CAA2965561.1"/>
    </source>
</evidence>
<dbReference type="SMART" id="SM00544">
    <property type="entry name" value="MA3"/>
    <property type="match status" value="1"/>
</dbReference>
<dbReference type="GO" id="GO:0003723">
    <property type="term" value="F:RNA binding"/>
    <property type="evidence" value="ECO:0007669"/>
    <property type="project" value="TreeGrafter"/>
</dbReference>
<name>A0A8S0QFI4_OLEEU</name>